<dbReference type="AlphaFoldDB" id="A0A9Q1BW58"/>
<dbReference type="OrthoDB" id="414730at2759"/>
<dbReference type="EMBL" id="JAIZAY010000011">
    <property type="protein sequence ID" value="KAJ8033651.1"/>
    <property type="molecule type" value="Genomic_DNA"/>
</dbReference>
<evidence type="ECO:0000313" key="2">
    <source>
        <dbReference type="Proteomes" id="UP001152320"/>
    </source>
</evidence>
<comment type="caution">
    <text evidence="1">The sequence shown here is derived from an EMBL/GenBank/DDBJ whole genome shotgun (WGS) entry which is preliminary data.</text>
</comment>
<proteinExistence type="predicted"/>
<reference evidence="1" key="1">
    <citation type="submission" date="2021-10" db="EMBL/GenBank/DDBJ databases">
        <title>Tropical sea cucumber genome reveals ecological adaptation and Cuvierian tubules defense mechanism.</title>
        <authorList>
            <person name="Chen T."/>
        </authorList>
    </citation>
    <scope>NUCLEOTIDE SEQUENCE</scope>
    <source>
        <strain evidence="1">Nanhai2018</strain>
        <tissue evidence="1">Muscle</tissue>
    </source>
</reference>
<gene>
    <name evidence="1" type="ORF">HOLleu_23963</name>
</gene>
<keyword evidence="2" id="KW-1185">Reference proteome</keyword>
<evidence type="ECO:0000313" key="1">
    <source>
        <dbReference type="EMBL" id="KAJ8033651.1"/>
    </source>
</evidence>
<name>A0A9Q1BW58_HOLLE</name>
<accession>A0A9Q1BW58</accession>
<protein>
    <submittedName>
        <fullName evidence="1">Uncharacterized protein</fullName>
    </submittedName>
</protein>
<sequence length="219" mass="25370">MNKTKLLVFGTKVPNTENIILTLNKTRVPASRHTKFIGTIIDCKLSWKEHISSVCSKISRRNGVLNNPKYFLPQSTLLLLYSSLIFPHVNYNLLLWGNAKKRLLTVHSFAAKRAVLDICNVSFTHHTGPLFKSLSILSVFDLYKYHLGVFMHNFIHNKLPKCYSNFYVQNRHYHDCDTRKKHLLTIPYSRTCLTKSRIRHSGAVLWTSLHDHVKHCISL</sequence>
<dbReference type="Proteomes" id="UP001152320">
    <property type="component" value="Chromosome 11"/>
</dbReference>
<organism evidence="1 2">
    <name type="scientific">Holothuria leucospilota</name>
    <name type="common">Black long sea cucumber</name>
    <name type="synonym">Mertensiothuria leucospilota</name>
    <dbReference type="NCBI Taxonomy" id="206669"/>
    <lineage>
        <taxon>Eukaryota</taxon>
        <taxon>Metazoa</taxon>
        <taxon>Echinodermata</taxon>
        <taxon>Eleutherozoa</taxon>
        <taxon>Echinozoa</taxon>
        <taxon>Holothuroidea</taxon>
        <taxon>Aspidochirotacea</taxon>
        <taxon>Aspidochirotida</taxon>
        <taxon>Holothuriidae</taxon>
        <taxon>Holothuria</taxon>
    </lineage>
</organism>